<dbReference type="InterPro" id="IPR013785">
    <property type="entry name" value="Aldolase_TIM"/>
</dbReference>
<dbReference type="SUPFAM" id="SSF51395">
    <property type="entry name" value="FMN-linked oxidoreductases"/>
    <property type="match status" value="1"/>
</dbReference>
<dbReference type="Pfam" id="PF05853">
    <property type="entry name" value="BKACE"/>
    <property type="match status" value="1"/>
</dbReference>
<keyword evidence="3" id="KW-0479">Metal-binding</keyword>
<dbReference type="EMBL" id="DTGT01000360">
    <property type="protein sequence ID" value="HGH61822.1"/>
    <property type="molecule type" value="Genomic_DNA"/>
</dbReference>
<accession>A0A7C4AT72</accession>
<keyword evidence="2" id="KW-0808">Transferase</keyword>
<organism evidence="5">
    <name type="scientific">Desulfomonile tiedjei</name>
    <dbReference type="NCBI Taxonomy" id="2358"/>
    <lineage>
        <taxon>Bacteria</taxon>
        <taxon>Pseudomonadati</taxon>
        <taxon>Thermodesulfobacteriota</taxon>
        <taxon>Desulfomonilia</taxon>
        <taxon>Desulfomonilales</taxon>
        <taxon>Desulfomonilaceae</taxon>
        <taxon>Desulfomonile</taxon>
    </lineage>
</organism>
<dbReference type="InterPro" id="IPR008567">
    <property type="entry name" value="BKACE"/>
</dbReference>
<dbReference type="PANTHER" id="PTHR37418:SF2">
    <property type="entry name" value="3-KETO-5-AMINOHEXANOATE CLEAVAGE ENZYME"/>
    <property type="match status" value="1"/>
</dbReference>
<evidence type="ECO:0000313" key="5">
    <source>
        <dbReference type="EMBL" id="HGH61822.1"/>
    </source>
</evidence>
<dbReference type="Gene3D" id="3.20.20.70">
    <property type="entry name" value="Aldolase class I"/>
    <property type="match status" value="1"/>
</dbReference>
<comment type="caution">
    <text evidence="5">The sequence shown here is derived from an EMBL/GenBank/DDBJ whole genome shotgun (WGS) entry which is preliminary data.</text>
</comment>
<name>A0A7C4AT72_9BACT</name>
<evidence type="ECO:0000256" key="2">
    <source>
        <dbReference type="ARBA" id="ARBA00022679"/>
    </source>
</evidence>
<comment type="cofactor">
    <cofactor evidence="1">
        <name>Zn(2+)</name>
        <dbReference type="ChEBI" id="CHEBI:29105"/>
    </cofactor>
</comment>
<reference evidence="5" key="1">
    <citation type="journal article" date="2020" name="mSystems">
        <title>Genome- and Community-Level Interaction Insights into Carbon Utilization and Element Cycling Functions of Hydrothermarchaeota in Hydrothermal Sediment.</title>
        <authorList>
            <person name="Zhou Z."/>
            <person name="Liu Y."/>
            <person name="Xu W."/>
            <person name="Pan J."/>
            <person name="Luo Z.H."/>
            <person name="Li M."/>
        </authorList>
    </citation>
    <scope>NUCLEOTIDE SEQUENCE [LARGE SCALE GENOMIC DNA]</scope>
    <source>
        <strain evidence="5">SpSt-769</strain>
    </source>
</reference>
<keyword evidence="4" id="KW-0862">Zinc</keyword>
<dbReference type="AlphaFoldDB" id="A0A7C4AT72"/>
<evidence type="ECO:0000256" key="4">
    <source>
        <dbReference type="ARBA" id="ARBA00022833"/>
    </source>
</evidence>
<proteinExistence type="predicted"/>
<dbReference type="PANTHER" id="PTHR37418">
    <property type="entry name" value="3-KETO-5-AMINOHEXANOATE CLEAVAGE ENZYME-RELATED"/>
    <property type="match status" value="1"/>
</dbReference>
<protein>
    <submittedName>
        <fullName evidence="5">3-keto-5-aminohexanoate cleavage protein</fullName>
    </submittedName>
</protein>
<evidence type="ECO:0000256" key="1">
    <source>
        <dbReference type="ARBA" id="ARBA00001947"/>
    </source>
</evidence>
<gene>
    <name evidence="5" type="ORF">ENV54_11050</name>
</gene>
<evidence type="ECO:0000256" key="3">
    <source>
        <dbReference type="ARBA" id="ARBA00022723"/>
    </source>
</evidence>
<sequence length="295" mass="32244">MPSLWTRENQDYGKSCIVTCALSGVVANRAQCPGIPYTPEEYAAEAKRAYDAGAAAVHIHARTRDGLPSYEVQDYQNIYDAVTAACPIVINFSTGAISITTQQKIAHIRAIKPALGALNMGSMNYAKYNPAKKSFVFEFVFPNPFSEIIQIVQAMNEVRTKPEMECFDTGHIGNSYPLIDMGLLTPPYQYSLIMGVVGGIPPTIPNLVSMVNLLPPSSEWEIIGISLDQWRLVAGAIALGGNVRVGLEDNFYLSKGVMAASNGDLVEKAVRMIRDQGREPATIEECRNRLGLVNR</sequence>
<dbReference type="GO" id="GO:0043720">
    <property type="term" value="F:3-keto-5-aminohexanoate cleavage activity"/>
    <property type="evidence" value="ECO:0007669"/>
    <property type="project" value="InterPro"/>
</dbReference>
<dbReference type="GO" id="GO:0046872">
    <property type="term" value="F:metal ion binding"/>
    <property type="evidence" value="ECO:0007669"/>
    <property type="project" value="UniProtKB-KW"/>
</dbReference>